<reference evidence="5 6" key="1">
    <citation type="journal article" date="2018" name="Appl. Microbiol. Biotechnol.">
        <title>Co-cultivation of the strictly anaerobic methanogen Methanosarcina barkeri with aerobic methanotrophs in an oxygen-limited membrane bioreactor.</title>
        <authorList>
            <person name="In 't Zandt M.H."/>
            <person name="van den Bosch T.J.M."/>
            <person name="Rijkers R."/>
            <person name="van Kessel M.A.H.J."/>
            <person name="Jetten M.S.M."/>
            <person name="Welte C.U."/>
        </authorList>
    </citation>
    <scope>NUCLEOTIDE SEQUENCE [LARGE SCALE GENOMIC DNA]</scope>
    <source>
        <strain evidence="5 6">DSM 17706</strain>
    </source>
</reference>
<evidence type="ECO:0000313" key="5">
    <source>
        <dbReference type="EMBL" id="PWB93777.1"/>
    </source>
</evidence>
<gene>
    <name evidence="5" type="ORF">C5689_11545</name>
</gene>
<dbReference type="Gene3D" id="3.30.70.3270">
    <property type="match status" value="1"/>
</dbReference>
<keyword evidence="2" id="KW-0408">Iron</keyword>
<dbReference type="PANTHER" id="PTHR42827">
    <property type="entry name" value="IRON-SULFUR CLUSTER-BINDING PROTEIN-RELATED"/>
    <property type="match status" value="1"/>
</dbReference>
<dbReference type="AlphaFoldDB" id="A0A2U1SQ85"/>
<dbReference type="InterPro" id="IPR017896">
    <property type="entry name" value="4Fe4S_Fe-S-bd"/>
</dbReference>
<accession>A0A2U1SQ85</accession>
<evidence type="ECO:0000256" key="2">
    <source>
        <dbReference type="ARBA" id="ARBA00023004"/>
    </source>
</evidence>
<dbReference type="GO" id="GO:0046872">
    <property type="term" value="F:metal ion binding"/>
    <property type="evidence" value="ECO:0007669"/>
    <property type="project" value="UniProtKB-KW"/>
</dbReference>
<dbReference type="EMBL" id="PUIV01000016">
    <property type="protein sequence ID" value="PWB93777.1"/>
    <property type="molecule type" value="Genomic_DNA"/>
</dbReference>
<dbReference type="InterPro" id="IPR017900">
    <property type="entry name" value="4Fe4S_Fe_S_CS"/>
</dbReference>
<sequence length="434" mass="47843">MSIEAHDMLSSPALAPFEARRLREMALAAGADDVGFVSIDDPAIAFERAEILAAFPFAKTLVSFVMKMNRENIRSPARSSANVEFHRVGDETDAVSHRLARLFEDMGRRAAYPAMAFPMEAANWPGKMWVISHKPVAVAAGLGKMGVHRNVIHPKFGNFILLGTVAVDVALDSYSRPLDYNPCLSCKLCVAVCPTGAIAPDGAFDLSACYTHNYREFMGGFMDWVETIAQAKNAAGYREKVSDAESVSMWQSLAYGPNYKAAYCLAVCPAGEDVIAAYRDDRKGFLETIVDPLKQKAETIYVTPDSDAEDYVKRRFPHKSVKRVANGMRVASIAAFARGLSLRFQKKRAAGLEAVYHFAFRGAERKDLTVRIANGRLEVKEGLIGDADLRIRADAQTWLRFLRKETGLLRALITFKIGLSGDPRLLAAFGRCFP</sequence>
<dbReference type="PROSITE" id="PS51379">
    <property type="entry name" value="4FE4S_FER_2"/>
    <property type="match status" value="1"/>
</dbReference>
<comment type="caution">
    <text evidence="5">The sequence shown here is derived from an EMBL/GenBank/DDBJ whole genome shotgun (WGS) entry which is preliminary data.</text>
</comment>
<name>A0A2U1SQ85_METSR</name>
<dbReference type="GO" id="GO:0051536">
    <property type="term" value="F:iron-sulfur cluster binding"/>
    <property type="evidence" value="ECO:0007669"/>
    <property type="project" value="UniProtKB-KW"/>
</dbReference>
<dbReference type="Pfam" id="PF02036">
    <property type="entry name" value="SCP2"/>
    <property type="match status" value="1"/>
</dbReference>
<dbReference type="Gene3D" id="3.30.1050.10">
    <property type="entry name" value="SCP2 sterol-binding domain"/>
    <property type="match status" value="1"/>
</dbReference>
<dbReference type="SUPFAM" id="SSF46548">
    <property type="entry name" value="alpha-helical ferredoxin"/>
    <property type="match status" value="1"/>
</dbReference>
<dbReference type="PROSITE" id="PS00198">
    <property type="entry name" value="4FE4S_FER_1"/>
    <property type="match status" value="1"/>
</dbReference>
<dbReference type="OrthoDB" id="9796486at2"/>
<feature type="domain" description="4Fe-4S ferredoxin-type" evidence="4">
    <location>
        <begin position="174"/>
        <end position="203"/>
    </location>
</feature>
<evidence type="ECO:0000256" key="3">
    <source>
        <dbReference type="ARBA" id="ARBA00023014"/>
    </source>
</evidence>
<dbReference type="Proteomes" id="UP000245137">
    <property type="component" value="Unassembled WGS sequence"/>
</dbReference>
<dbReference type="PANTHER" id="PTHR42827:SF1">
    <property type="entry name" value="IRON-SULFUR CLUSTER-BINDING PROTEIN"/>
    <property type="match status" value="1"/>
</dbReference>
<dbReference type="InterPro" id="IPR003033">
    <property type="entry name" value="SCP2_sterol-bd_dom"/>
</dbReference>
<dbReference type="RefSeq" id="WP_108917438.1">
    <property type="nucleotide sequence ID" value="NZ_BGJY01000016.1"/>
</dbReference>
<keyword evidence="1" id="KW-0479">Metal-binding</keyword>
<keyword evidence="3" id="KW-0411">Iron-sulfur</keyword>
<organism evidence="5 6">
    <name type="scientific">Methylosinus sporium</name>
    <dbReference type="NCBI Taxonomy" id="428"/>
    <lineage>
        <taxon>Bacteria</taxon>
        <taxon>Pseudomonadati</taxon>
        <taxon>Pseudomonadota</taxon>
        <taxon>Alphaproteobacteria</taxon>
        <taxon>Hyphomicrobiales</taxon>
        <taxon>Methylocystaceae</taxon>
        <taxon>Methylosinus</taxon>
    </lineage>
</organism>
<dbReference type="SUPFAM" id="SSF55718">
    <property type="entry name" value="SCP-like"/>
    <property type="match status" value="1"/>
</dbReference>
<evidence type="ECO:0000313" key="6">
    <source>
        <dbReference type="Proteomes" id="UP000245137"/>
    </source>
</evidence>
<evidence type="ECO:0000259" key="4">
    <source>
        <dbReference type="PROSITE" id="PS51379"/>
    </source>
</evidence>
<proteinExistence type="predicted"/>
<keyword evidence="6" id="KW-1185">Reference proteome</keyword>
<dbReference type="Pfam" id="PF00037">
    <property type="entry name" value="Fer4"/>
    <property type="match status" value="1"/>
</dbReference>
<protein>
    <submittedName>
        <fullName evidence="5">4Fe-4S ferredoxin</fullName>
    </submittedName>
</protein>
<evidence type="ECO:0000256" key="1">
    <source>
        <dbReference type="ARBA" id="ARBA00022723"/>
    </source>
</evidence>
<dbReference type="InterPro" id="IPR036527">
    <property type="entry name" value="SCP2_sterol-bd_dom_sf"/>
</dbReference>